<comment type="function">
    <text evidence="6">A translational regulator that binds mRNA to regulate translation initiation and/or mRNA stability. Usually binds in the 5'-UTR at or near the Shine-Dalgarno sequence preventing ribosome-binding, thus repressing translation. Its main target seems to be the major flagellin gene, while its function is anatagonized by FliW.</text>
</comment>
<keyword evidence="4 6" id="KW-0810">Translation regulation</keyword>
<evidence type="ECO:0000256" key="3">
    <source>
        <dbReference type="ARBA" id="ARBA00022795"/>
    </source>
</evidence>
<dbReference type="EMBL" id="FQXM01000015">
    <property type="protein sequence ID" value="SHH83422.1"/>
    <property type="molecule type" value="Genomic_DNA"/>
</dbReference>
<keyword evidence="5 6" id="KW-0694">RNA-binding</keyword>
<dbReference type="GO" id="GO:0006109">
    <property type="term" value="P:regulation of carbohydrate metabolic process"/>
    <property type="evidence" value="ECO:0007669"/>
    <property type="project" value="InterPro"/>
</dbReference>
<dbReference type="GO" id="GO:0044781">
    <property type="term" value="P:bacterial-type flagellum organization"/>
    <property type="evidence" value="ECO:0007669"/>
    <property type="project" value="UniProtKB-KW"/>
</dbReference>
<dbReference type="GO" id="GO:1902208">
    <property type="term" value="P:regulation of bacterial-type flagellum assembly"/>
    <property type="evidence" value="ECO:0007669"/>
    <property type="project" value="UniProtKB-UniRule"/>
</dbReference>
<dbReference type="GO" id="GO:0048027">
    <property type="term" value="F:mRNA 5'-UTR binding"/>
    <property type="evidence" value="ECO:0007669"/>
    <property type="project" value="UniProtKB-UniRule"/>
</dbReference>
<dbReference type="HAMAP" id="MF_00167">
    <property type="entry name" value="CsrA"/>
    <property type="match status" value="1"/>
</dbReference>
<comment type="subcellular location">
    <subcellularLocation>
        <location evidence="6">Cytoplasm</location>
    </subcellularLocation>
</comment>
<dbReference type="InterPro" id="IPR003751">
    <property type="entry name" value="CsrA"/>
</dbReference>
<dbReference type="RefSeq" id="WP_073338974.1">
    <property type="nucleotide sequence ID" value="NZ_FQXM01000015.1"/>
</dbReference>
<dbReference type="Pfam" id="PF02599">
    <property type="entry name" value="CsrA"/>
    <property type="match status" value="1"/>
</dbReference>
<evidence type="ECO:0000256" key="5">
    <source>
        <dbReference type="ARBA" id="ARBA00022884"/>
    </source>
</evidence>
<dbReference type="FunFam" id="2.60.40.4380:FF:000002">
    <property type="entry name" value="Translational regulator CsrA"/>
    <property type="match status" value="1"/>
</dbReference>
<sequence length="72" mass="8220">MLVLTRKKGEKITLGDDIEIEVIHLDNGKVKLGIKAPKNLKILRTEVLQQVKEENKEALTINIDILNNFIKK</sequence>
<comment type="subunit">
    <text evidence="6">Homodimer; the beta-strands of each monomer intercalate to form a hydrophobic core, while the alpha-helices form wings that extend away from the core.</text>
</comment>
<dbReference type="GO" id="GO:0005829">
    <property type="term" value="C:cytosol"/>
    <property type="evidence" value="ECO:0007669"/>
    <property type="project" value="TreeGrafter"/>
</dbReference>
<dbReference type="GO" id="GO:0045947">
    <property type="term" value="P:negative regulation of translational initiation"/>
    <property type="evidence" value="ECO:0007669"/>
    <property type="project" value="UniProtKB-UniRule"/>
</dbReference>
<evidence type="ECO:0000313" key="8">
    <source>
        <dbReference type="Proteomes" id="UP000184447"/>
    </source>
</evidence>
<evidence type="ECO:0000256" key="4">
    <source>
        <dbReference type="ARBA" id="ARBA00022845"/>
    </source>
</evidence>
<keyword evidence="8" id="KW-1185">Reference proteome</keyword>
<comment type="similarity">
    <text evidence="6">Belongs to the CsrA/RsmA family.</text>
</comment>
<dbReference type="AlphaFoldDB" id="A0A1M5W7C1"/>
<evidence type="ECO:0000256" key="6">
    <source>
        <dbReference type="HAMAP-Rule" id="MF_00167"/>
    </source>
</evidence>
<dbReference type="PANTHER" id="PTHR34984:SF1">
    <property type="entry name" value="CARBON STORAGE REGULATOR"/>
    <property type="match status" value="1"/>
</dbReference>
<dbReference type="SUPFAM" id="SSF117130">
    <property type="entry name" value="CsrA-like"/>
    <property type="match status" value="1"/>
</dbReference>
<dbReference type="NCBIfam" id="NF002469">
    <property type="entry name" value="PRK01712.1"/>
    <property type="match status" value="1"/>
</dbReference>
<dbReference type="PANTHER" id="PTHR34984">
    <property type="entry name" value="CARBON STORAGE REGULATOR"/>
    <property type="match status" value="1"/>
</dbReference>
<name>A0A1M5W7C1_9CLOT</name>
<keyword evidence="2 6" id="KW-0678">Repressor</keyword>
<dbReference type="STRING" id="1121316.SAMN02745207_02728"/>
<evidence type="ECO:0000313" key="7">
    <source>
        <dbReference type="EMBL" id="SHH83422.1"/>
    </source>
</evidence>
<keyword evidence="3 6" id="KW-1005">Bacterial flagellum biogenesis</keyword>
<dbReference type="OrthoDB" id="9809061at2"/>
<dbReference type="Proteomes" id="UP000184447">
    <property type="component" value="Unassembled WGS sequence"/>
</dbReference>
<dbReference type="NCBIfam" id="TIGR00202">
    <property type="entry name" value="csrA"/>
    <property type="match status" value="1"/>
</dbReference>
<protein>
    <recommendedName>
        <fullName evidence="6">Translational regulator CsrA</fullName>
    </recommendedName>
</protein>
<dbReference type="GO" id="GO:0006402">
    <property type="term" value="P:mRNA catabolic process"/>
    <property type="evidence" value="ECO:0007669"/>
    <property type="project" value="InterPro"/>
</dbReference>
<dbReference type="Gene3D" id="2.60.40.4380">
    <property type="entry name" value="Translational regulator CsrA"/>
    <property type="match status" value="1"/>
</dbReference>
<evidence type="ECO:0000256" key="2">
    <source>
        <dbReference type="ARBA" id="ARBA00022491"/>
    </source>
</evidence>
<proteinExistence type="inferred from homology"/>
<gene>
    <name evidence="6" type="primary">csrA</name>
    <name evidence="7" type="ORF">SAMN02745207_02728</name>
</gene>
<dbReference type="InterPro" id="IPR036107">
    <property type="entry name" value="CsrA_sf"/>
</dbReference>
<evidence type="ECO:0000256" key="1">
    <source>
        <dbReference type="ARBA" id="ARBA00022490"/>
    </source>
</evidence>
<reference evidence="7 8" key="1">
    <citation type="submission" date="2016-11" db="EMBL/GenBank/DDBJ databases">
        <authorList>
            <person name="Jaros S."/>
            <person name="Januszkiewicz K."/>
            <person name="Wedrychowicz H."/>
        </authorList>
    </citation>
    <scope>NUCLEOTIDE SEQUENCE [LARGE SCALE GENOMIC DNA]</scope>
    <source>
        <strain evidence="7 8">DSM 8605</strain>
    </source>
</reference>
<accession>A0A1M5W7C1</accession>
<organism evidence="7 8">
    <name type="scientific">Clostridium grantii DSM 8605</name>
    <dbReference type="NCBI Taxonomy" id="1121316"/>
    <lineage>
        <taxon>Bacteria</taxon>
        <taxon>Bacillati</taxon>
        <taxon>Bacillota</taxon>
        <taxon>Clostridia</taxon>
        <taxon>Eubacteriales</taxon>
        <taxon>Clostridiaceae</taxon>
        <taxon>Clostridium</taxon>
    </lineage>
</organism>
<keyword evidence="1 6" id="KW-0963">Cytoplasm</keyword>